<dbReference type="PANTHER" id="PTHR21845">
    <property type="entry name" value="TRANSMEMBRANE ANCHOR PROTEIN 1"/>
    <property type="match status" value="1"/>
</dbReference>
<keyword evidence="2" id="KW-0472">Membrane</keyword>
<dbReference type="Pfam" id="PF25473">
    <property type="entry name" value="MXRA7_helical"/>
    <property type="match status" value="1"/>
</dbReference>
<dbReference type="KEGG" id="cvn:111121294"/>
<evidence type="ECO:0000313" key="5">
    <source>
        <dbReference type="RefSeq" id="XP_022318206.1"/>
    </source>
</evidence>
<gene>
    <name evidence="5" type="primary">LOC111121294</name>
</gene>
<reference evidence="5" key="1">
    <citation type="submission" date="2025-08" db="UniProtKB">
        <authorList>
            <consortium name="RefSeq"/>
        </authorList>
    </citation>
    <scope>IDENTIFICATION</scope>
    <source>
        <tissue evidence="5">Whole sample</tissue>
    </source>
</reference>
<evidence type="ECO:0000256" key="1">
    <source>
        <dbReference type="SAM" id="MobiDB-lite"/>
    </source>
</evidence>
<protein>
    <submittedName>
        <fullName evidence="5">Uncharacterized protein LOC111121294</fullName>
    </submittedName>
</protein>
<dbReference type="InterPro" id="IPR026622">
    <property type="entry name" value="Mxra7"/>
</dbReference>
<feature type="compositionally biased region" description="Basic and acidic residues" evidence="1">
    <location>
        <begin position="43"/>
        <end position="58"/>
    </location>
</feature>
<evidence type="ECO:0000256" key="2">
    <source>
        <dbReference type="SAM" id="Phobius"/>
    </source>
</evidence>
<dbReference type="RefSeq" id="XP_022318206.1">
    <property type="nucleotide sequence ID" value="XM_022462498.1"/>
</dbReference>
<organism evidence="4 5">
    <name type="scientific">Crassostrea virginica</name>
    <name type="common">Eastern oyster</name>
    <dbReference type="NCBI Taxonomy" id="6565"/>
    <lineage>
        <taxon>Eukaryota</taxon>
        <taxon>Metazoa</taxon>
        <taxon>Spiralia</taxon>
        <taxon>Lophotrochozoa</taxon>
        <taxon>Mollusca</taxon>
        <taxon>Bivalvia</taxon>
        <taxon>Autobranchia</taxon>
        <taxon>Pteriomorphia</taxon>
        <taxon>Ostreida</taxon>
        <taxon>Ostreoidea</taxon>
        <taxon>Ostreidae</taxon>
        <taxon>Crassostrea</taxon>
    </lineage>
</organism>
<dbReference type="GeneID" id="111121294"/>
<dbReference type="InterPro" id="IPR057534">
    <property type="entry name" value="MXRA7_helical"/>
</dbReference>
<dbReference type="OrthoDB" id="5983600at2759"/>
<proteinExistence type="predicted"/>
<sequence length="159" mass="18275">MEQLISKSSPYFFPLSVGFTVLVLIFSIVFTYKKMQNKQSPKPKTEKKTGEDAVKNSKESPSTEEDLRGGGDVPEISPNLQPEVDPMTYCEHIQSEVKKAKQRVTAKKFNKDLTEAQIEEEREVQMKQLQSIFEMMQTDRERFGINSLDDVQSQMKLYA</sequence>
<keyword evidence="2" id="KW-1133">Transmembrane helix</keyword>
<name>A0A8B8CUS8_CRAVI</name>
<accession>A0A8B8CUS8</accession>
<keyword evidence="4" id="KW-1185">Reference proteome</keyword>
<feature type="domain" description="Matrix-remodeling-associated protein 7 helical" evidence="3">
    <location>
        <begin position="98"/>
        <end position="158"/>
    </location>
</feature>
<feature type="region of interest" description="Disordered" evidence="1">
    <location>
        <begin position="37"/>
        <end position="83"/>
    </location>
</feature>
<feature type="transmembrane region" description="Helical" evidence="2">
    <location>
        <begin position="12"/>
        <end position="32"/>
    </location>
</feature>
<evidence type="ECO:0000313" key="4">
    <source>
        <dbReference type="Proteomes" id="UP000694844"/>
    </source>
</evidence>
<dbReference type="AlphaFoldDB" id="A0A8B8CUS8"/>
<evidence type="ECO:0000259" key="3">
    <source>
        <dbReference type="Pfam" id="PF25473"/>
    </source>
</evidence>
<dbReference type="PANTHER" id="PTHR21845:SF2">
    <property type="entry name" value="MATRIX-REMODELING-ASSOCIATED PROTEIN 7"/>
    <property type="match status" value="1"/>
</dbReference>
<dbReference type="Proteomes" id="UP000694844">
    <property type="component" value="Chromosome 2"/>
</dbReference>
<keyword evidence="2" id="KW-0812">Transmembrane</keyword>